<gene>
    <name evidence="5" type="ordered locus">Spirs_2993</name>
</gene>
<dbReference type="STRING" id="573413.Spirs_2993"/>
<dbReference type="Gene3D" id="1.10.10.10">
    <property type="entry name" value="Winged helix-like DNA-binding domain superfamily/Winged helix DNA-binding domain"/>
    <property type="match status" value="1"/>
</dbReference>
<dbReference type="InterPro" id="IPR011711">
    <property type="entry name" value="GntR_C"/>
</dbReference>
<protein>
    <submittedName>
        <fullName evidence="5">GntR domain protein</fullName>
    </submittedName>
</protein>
<keyword evidence="1" id="KW-0805">Transcription regulation</keyword>
<dbReference type="RefSeq" id="WP_013255554.1">
    <property type="nucleotide sequence ID" value="NC_014364.1"/>
</dbReference>
<proteinExistence type="predicted"/>
<dbReference type="GO" id="GO:0003677">
    <property type="term" value="F:DNA binding"/>
    <property type="evidence" value="ECO:0007669"/>
    <property type="project" value="UniProtKB-KW"/>
</dbReference>
<dbReference type="CDD" id="cd07377">
    <property type="entry name" value="WHTH_GntR"/>
    <property type="match status" value="1"/>
</dbReference>
<dbReference type="Pfam" id="PF07729">
    <property type="entry name" value="FCD"/>
    <property type="match status" value="1"/>
</dbReference>
<evidence type="ECO:0000256" key="3">
    <source>
        <dbReference type="ARBA" id="ARBA00023163"/>
    </source>
</evidence>
<dbReference type="SUPFAM" id="SSF46785">
    <property type="entry name" value="Winged helix' DNA-binding domain"/>
    <property type="match status" value="1"/>
</dbReference>
<dbReference type="InterPro" id="IPR000524">
    <property type="entry name" value="Tscrpt_reg_HTH_GntR"/>
</dbReference>
<evidence type="ECO:0000313" key="5">
    <source>
        <dbReference type="EMBL" id="ADK82095.1"/>
    </source>
</evidence>
<dbReference type="PROSITE" id="PS50949">
    <property type="entry name" value="HTH_GNTR"/>
    <property type="match status" value="1"/>
</dbReference>
<keyword evidence="3" id="KW-0804">Transcription</keyword>
<dbReference type="Pfam" id="PF00392">
    <property type="entry name" value="GntR"/>
    <property type="match status" value="1"/>
</dbReference>
<dbReference type="HOGENOM" id="CLU_017584_9_2_12"/>
<evidence type="ECO:0000256" key="2">
    <source>
        <dbReference type="ARBA" id="ARBA00023125"/>
    </source>
</evidence>
<evidence type="ECO:0000256" key="1">
    <source>
        <dbReference type="ARBA" id="ARBA00023015"/>
    </source>
</evidence>
<dbReference type="InterPro" id="IPR008920">
    <property type="entry name" value="TF_FadR/GntR_C"/>
</dbReference>
<dbReference type="PRINTS" id="PR00035">
    <property type="entry name" value="HTHGNTR"/>
</dbReference>
<organism evidence="5 6">
    <name type="scientific">Sediminispirochaeta smaragdinae (strain DSM 11293 / JCM 15392 / SEBR 4228)</name>
    <name type="common">Spirochaeta smaragdinae</name>
    <dbReference type="NCBI Taxonomy" id="573413"/>
    <lineage>
        <taxon>Bacteria</taxon>
        <taxon>Pseudomonadati</taxon>
        <taxon>Spirochaetota</taxon>
        <taxon>Spirochaetia</taxon>
        <taxon>Spirochaetales</taxon>
        <taxon>Spirochaetaceae</taxon>
        <taxon>Sediminispirochaeta</taxon>
    </lineage>
</organism>
<keyword evidence="2" id="KW-0238">DNA-binding</keyword>
<dbReference type="InterPro" id="IPR036388">
    <property type="entry name" value="WH-like_DNA-bd_sf"/>
</dbReference>
<sequence>MAKNTRFDYHTNIMNDGDDKIRQRTVVAQVMEHIRRMIASGAYRPGDKIPTEQQLAEQFGIGRSSIREAIKIFNYLGILESRTARGTYLCDHTSISTEALTWSVLLGSHELHELIDIRGALELWSTLRLSESVAAGHQEAIATLEQLRGLIGQMRATGSTPREESRIDADYEFHNIIIKSGGNEIFTSIYSTLRAFMREEIRLSQDDYLDPRVIADEHEAIVDAIASGSREVAQVSCMEHIDNIKRRLRVQVESRR</sequence>
<dbReference type="PANTHER" id="PTHR43537:SF5">
    <property type="entry name" value="UXU OPERON TRANSCRIPTIONAL REGULATOR"/>
    <property type="match status" value="1"/>
</dbReference>
<reference evidence="5 6" key="1">
    <citation type="journal article" date="2010" name="Stand. Genomic Sci.">
        <title>Complete genome sequence of Spirochaeta smaragdinae type strain (SEBR 4228).</title>
        <authorList>
            <person name="Mavromatis K."/>
            <person name="Yasawong M."/>
            <person name="Chertkov O."/>
            <person name="Lapidus A."/>
            <person name="Lucas S."/>
            <person name="Nolan M."/>
            <person name="Del Rio T.G."/>
            <person name="Tice H."/>
            <person name="Cheng J.F."/>
            <person name="Pitluck S."/>
            <person name="Liolios K."/>
            <person name="Ivanova N."/>
            <person name="Tapia R."/>
            <person name="Han C."/>
            <person name="Bruce D."/>
            <person name="Goodwin L."/>
            <person name="Pati A."/>
            <person name="Chen A."/>
            <person name="Palaniappan K."/>
            <person name="Land M."/>
            <person name="Hauser L."/>
            <person name="Chang Y.J."/>
            <person name="Jeffries C.D."/>
            <person name="Detter J.C."/>
            <person name="Rohde M."/>
            <person name="Brambilla E."/>
            <person name="Spring S."/>
            <person name="Goker M."/>
            <person name="Sikorski J."/>
            <person name="Woyke T."/>
            <person name="Bristow J."/>
            <person name="Eisen J.A."/>
            <person name="Markowitz V."/>
            <person name="Hugenholtz P."/>
            <person name="Klenk H.P."/>
            <person name="Kyrpides N.C."/>
        </authorList>
    </citation>
    <scope>NUCLEOTIDE SEQUENCE [LARGE SCALE GENOMIC DNA]</scope>
    <source>
        <strain evidence="6">DSM 11293 / JCM 15392 / SEBR 4228</strain>
    </source>
</reference>
<dbReference type="Gene3D" id="1.20.120.530">
    <property type="entry name" value="GntR ligand-binding domain-like"/>
    <property type="match status" value="1"/>
</dbReference>
<dbReference type="PANTHER" id="PTHR43537">
    <property type="entry name" value="TRANSCRIPTIONAL REGULATOR, GNTR FAMILY"/>
    <property type="match status" value="1"/>
</dbReference>
<dbReference type="InterPro" id="IPR036390">
    <property type="entry name" value="WH_DNA-bd_sf"/>
</dbReference>
<dbReference type="eggNOG" id="COG2186">
    <property type="taxonomic scope" value="Bacteria"/>
</dbReference>
<dbReference type="SMART" id="SM00895">
    <property type="entry name" value="FCD"/>
    <property type="match status" value="1"/>
</dbReference>
<dbReference type="GO" id="GO:0003700">
    <property type="term" value="F:DNA-binding transcription factor activity"/>
    <property type="evidence" value="ECO:0007669"/>
    <property type="project" value="InterPro"/>
</dbReference>
<dbReference type="SUPFAM" id="SSF48008">
    <property type="entry name" value="GntR ligand-binding domain-like"/>
    <property type="match status" value="1"/>
</dbReference>
<dbReference type="Proteomes" id="UP000002318">
    <property type="component" value="Chromosome"/>
</dbReference>
<dbReference type="EMBL" id="CP002116">
    <property type="protein sequence ID" value="ADK82095.1"/>
    <property type="molecule type" value="Genomic_DNA"/>
</dbReference>
<dbReference type="KEGG" id="ssm:Spirs_2993"/>
<accession>E1R3X4</accession>
<evidence type="ECO:0000313" key="6">
    <source>
        <dbReference type="Proteomes" id="UP000002318"/>
    </source>
</evidence>
<dbReference type="AlphaFoldDB" id="E1R3X4"/>
<name>E1R3X4_SEDSS</name>
<feature type="domain" description="HTH gntR-type" evidence="4">
    <location>
        <begin position="24"/>
        <end position="92"/>
    </location>
</feature>
<keyword evidence="6" id="KW-1185">Reference proteome</keyword>
<evidence type="ECO:0000259" key="4">
    <source>
        <dbReference type="PROSITE" id="PS50949"/>
    </source>
</evidence>
<dbReference type="SMART" id="SM00345">
    <property type="entry name" value="HTH_GNTR"/>
    <property type="match status" value="1"/>
</dbReference>